<dbReference type="GO" id="GO:0004712">
    <property type="term" value="F:protein serine/threonine/tyrosine kinase activity"/>
    <property type="evidence" value="ECO:0007669"/>
    <property type="project" value="UniProtKB-UniRule"/>
</dbReference>
<reference evidence="19 21" key="1">
    <citation type="submission" date="2016-01" db="EMBL/GenBank/DDBJ databases">
        <authorList>
            <person name="Oliw E.H."/>
        </authorList>
    </citation>
    <scope>NUCLEOTIDE SEQUENCE [LARGE SCALE GENOMIC DNA]</scope>
    <source>
        <strain evidence="19 21">KA00635</strain>
    </source>
</reference>
<evidence type="ECO:0000256" key="5">
    <source>
        <dbReference type="ARBA" id="ARBA00022527"/>
    </source>
</evidence>
<evidence type="ECO:0000256" key="4">
    <source>
        <dbReference type="ARBA" id="ARBA00018922"/>
    </source>
</evidence>
<gene>
    <name evidence="16" type="primary">hprK</name>
    <name evidence="20" type="ORF">CYJ27_00720</name>
    <name evidence="19" type="ORF">HMPREF3187_00324</name>
</gene>
<dbReference type="SUPFAM" id="SSF75138">
    <property type="entry name" value="HprK N-terminal domain-like"/>
    <property type="match status" value="1"/>
</dbReference>
<comment type="function">
    <text evidence="16">Catalyzes the ATP- as well as the pyrophosphate-dependent phosphorylation of a specific serine residue in HPr, a phosphocarrier protein of the phosphoenolpyruvate-dependent sugar phosphotransferase system (PTS). HprK/P also catalyzes the pyrophosphate-producing, inorganic phosphate-dependent dephosphorylation (phosphorolysis) of seryl-phosphorylated HPr (P-Ser-HPr). The two antagonistic activities of HprK/P are regulated by several intracellular metabolites, which change their concentration in response to the absence or presence of rapidly metabolisable carbon sources (glucose, fructose, etc.) in the growth medium. Therefore, by controlling the phosphorylation state of HPr, HPrK/P is a sensor enzyme that plays a major role in the regulation of carbon metabolism and sugar transport: it mediates carbon catabolite repression (CCR), and regulates PTS-catalyzed carbohydrate uptake and inducer exclusion.</text>
</comment>
<dbReference type="Proteomes" id="UP000070422">
    <property type="component" value="Unassembled WGS sequence"/>
</dbReference>
<keyword evidence="8 16" id="KW-0547">Nucleotide-binding</keyword>
<dbReference type="Pfam" id="PF02603">
    <property type="entry name" value="Hpr_kinase_N"/>
    <property type="match status" value="1"/>
</dbReference>
<comment type="catalytic activity">
    <reaction evidence="15 16">
        <text>[HPr protein]-O-phospho-L-serine + phosphate + H(+) = [HPr protein]-L-serine + diphosphate</text>
        <dbReference type="Rhea" id="RHEA:46604"/>
        <dbReference type="Rhea" id="RHEA-COMP:11602"/>
        <dbReference type="Rhea" id="RHEA-COMP:11603"/>
        <dbReference type="ChEBI" id="CHEBI:15378"/>
        <dbReference type="ChEBI" id="CHEBI:29999"/>
        <dbReference type="ChEBI" id="CHEBI:33019"/>
        <dbReference type="ChEBI" id="CHEBI:43474"/>
        <dbReference type="ChEBI" id="CHEBI:83421"/>
    </reaction>
</comment>
<comment type="similarity">
    <text evidence="3 16">Belongs to the HPrK/P family.</text>
</comment>
<feature type="region of interest" description="Important for the catalytic mechanism of dephosphorylation" evidence="16">
    <location>
        <begin position="264"/>
        <end position="269"/>
    </location>
</feature>
<dbReference type="Proteomes" id="UP000234775">
    <property type="component" value="Unassembled WGS sequence"/>
</dbReference>
<comment type="miscellaneous">
    <text evidence="16">Both phosphorylation and phosphorolysis are carried out by the same active site and suggest a common mechanism for both reactions.</text>
</comment>
<evidence type="ECO:0000256" key="6">
    <source>
        <dbReference type="ARBA" id="ARBA00022679"/>
    </source>
</evidence>
<dbReference type="GO" id="GO:0000287">
    <property type="term" value="F:magnesium ion binding"/>
    <property type="evidence" value="ECO:0007669"/>
    <property type="project" value="UniProtKB-UniRule"/>
</dbReference>
<dbReference type="RefSeq" id="WP_060776533.1">
    <property type="nucleotide sequence ID" value="NZ_CP014159.1"/>
</dbReference>
<dbReference type="OrthoDB" id="9778803at2"/>
<feature type="active site" evidence="16">
    <location>
        <position position="138"/>
    </location>
</feature>
<reference evidence="20 22" key="2">
    <citation type="submission" date="2017-12" db="EMBL/GenBank/DDBJ databases">
        <title>Phylogenetic diversity of female urinary microbiome.</title>
        <authorList>
            <person name="Thomas-White K."/>
            <person name="Wolfe A.J."/>
        </authorList>
    </citation>
    <scope>NUCLEOTIDE SEQUENCE [LARGE SCALE GENOMIC DNA]</scope>
    <source>
        <strain evidence="20 22">UMB0844</strain>
    </source>
</reference>
<keyword evidence="22" id="KW-1185">Reference proteome</keyword>
<evidence type="ECO:0000256" key="1">
    <source>
        <dbReference type="ARBA" id="ARBA00001120"/>
    </source>
</evidence>
<evidence type="ECO:0000259" key="17">
    <source>
        <dbReference type="Pfam" id="PF02603"/>
    </source>
</evidence>
<evidence type="ECO:0000256" key="2">
    <source>
        <dbReference type="ARBA" id="ARBA00001946"/>
    </source>
</evidence>
<dbReference type="GO" id="GO:0005524">
    <property type="term" value="F:ATP binding"/>
    <property type="evidence" value="ECO:0007669"/>
    <property type="project" value="UniProtKB-UniRule"/>
</dbReference>
<dbReference type="GO" id="GO:0006109">
    <property type="term" value="P:regulation of carbohydrate metabolic process"/>
    <property type="evidence" value="ECO:0007669"/>
    <property type="project" value="UniProtKB-UniRule"/>
</dbReference>
<evidence type="ECO:0000256" key="3">
    <source>
        <dbReference type="ARBA" id="ARBA00006883"/>
    </source>
</evidence>
<dbReference type="KEGG" id="acg:AWM71_02605"/>
<evidence type="ECO:0000256" key="10">
    <source>
        <dbReference type="ARBA" id="ARBA00022840"/>
    </source>
</evidence>
<keyword evidence="13 16" id="KW-0119">Carbohydrate metabolism</keyword>
<evidence type="ECO:0000259" key="18">
    <source>
        <dbReference type="Pfam" id="PF07475"/>
    </source>
</evidence>
<dbReference type="PANTHER" id="PTHR30305">
    <property type="entry name" value="PROTEIN YJDM-RELATED"/>
    <property type="match status" value="1"/>
</dbReference>
<dbReference type="AlphaFoldDB" id="A0A0X8F7S9"/>
<feature type="binding site" evidence="16">
    <location>
        <begin position="153"/>
        <end position="160"/>
    </location>
    <ligand>
        <name>ATP</name>
        <dbReference type="ChEBI" id="CHEBI:30616"/>
    </ligand>
</feature>
<dbReference type="SUPFAM" id="SSF53795">
    <property type="entry name" value="PEP carboxykinase-like"/>
    <property type="match status" value="1"/>
</dbReference>
<dbReference type="PANTHER" id="PTHR30305:SF1">
    <property type="entry name" value="HPR KINASE_PHOSPHORYLASE"/>
    <property type="match status" value="1"/>
</dbReference>
<feature type="binding site" evidence="16">
    <location>
        <position position="160"/>
    </location>
    <ligand>
        <name>Mg(2+)</name>
        <dbReference type="ChEBI" id="CHEBI:18420"/>
    </ligand>
</feature>
<keyword evidence="7 16" id="KW-0479">Metal-binding</keyword>
<dbReference type="STRING" id="87541.AWM71_02605"/>
<evidence type="ECO:0000313" key="21">
    <source>
        <dbReference type="Proteomes" id="UP000070422"/>
    </source>
</evidence>
<evidence type="ECO:0000256" key="11">
    <source>
        <dbReference type="ARBA" id="ARBA00022842"/>
    </source>
</evidence>
<comment type="caution">
    <text evidence="19">The sequence shown here is derived from an EMBL/GenBank/DDBJ whole genome shotgun (WGS) entry which is preliminary data.</text>
</comment>
<dbReference type="GO" id="GO:0004674">
    <property type="term" value="F:protein serine/threonine kinase activity"/>
    <property type="evidence" value="ECO:0007669"/>
    <property type="project" value="UniProtKB-KW"/>
</dbReference>
<dbReference type="EMBL" id="PKGZ01000001">
    <property type="protein sequence ID" value="PKY91995.1"/>
    <property type="molecule type" value="Genomic_DNA"/>
</dbReference>
<evidence type="ECO:0000256" key="15">
    <source>
        <dbReference type="ARBA" id="ARBA00047657"/>
    </source>
</evidence>
<feature type="active site" description="Proton acceptor; for phosphorylation activity. Proton donor; for dephosphorylation activity" evidence="16">
    <location>
        <position position="177"/>
    </location>
</feature>
<comment type="domain">
    <text evidence="16">The Walker A ATP-binding motif also binds Pi and PPi.</text>
</comment>
<dbReference type="Gene3D" id="3.40.1390.20">
    <property type="entry name" value="HprK N-terminal domain-like"/>
    <property type="match status" value="1"/>
</dbReference>
<comment type="catalytic activity">
    <reaction evidence="1 16">
        <text>[HPr protein]-L-serine + ATP = [HPr protein]-O-phospho-L-serine + ADP + H(+)</text>
        <dbReference type="Rhea" id="RHEA:46600"/>
        <dbReference type="Rhea" id="RHEA-COMP:11602"/>
        <dbReference type="Rhea" id="RHEA-COMP:11603"/>
        <dbReference type="ChEBI" id="CHEBI:15378"/>
        <dbReference type="ChEBI" id="CHEBI:29999"/>
        <dbReference type="ChEBI" id="CHEBI:30616"/>
        <dbReference type="ChEBI" id="CHEBI:83421"/>
        <dbReference type="ChEBI" id="CHEBI:456216"/>
    </reaction>
</comment>
<dbReference type="CDD" id="cd01918">
    <property type="entry name" value="HprK_C"/>
    <property type="match status" value="1"/>
</dbReference>
<keyword evidence="12 16" id="KW-0511">Multifunctional enzyme</keyword>
<evidence type="ECO:0000256" key="13">
    <source>
        <dbReference type="ARBA" id="ARBA00023277"/>
    </source>
</evidence>
<evidence type="ECO:0000313" key="19">
    <source>
        <dbReference type="EMBL" id="KXB37765.1"/>
    </source>
</evidence>
<evidence type="ECO:0000256" key="16">
    <source>
        <dbReference type="HAMAP-Rule" id="MF_01249"/>
    </source>
</evidence>
<dbReference type="InterPro" id="IPR011104">
    <property type="entry name" value="Hpr_kin/Pase_C"/>
</dbReference>
<dbReference type="PATRIC" id="fig|87541.4.peg.325"/>
<dbReference type="Pfam" id="PF07475">
    <property type="entry name" value="Hpr_kinase_C"/>
    <property type="match status" value="1"/>
</dbReference>
<comment type="cofactor">
    <cofactor evidence="2 16">
        <name>Mg(2+)</name>
        <dbReference type="ChEBI" id="CHEBI:18420"/>
    </cofactor>
</comment>
<evidence type="ECO:0000313" key="20">
    <source>
        <dbReference type="EMBL" id="PKY91995.1"/>
    </source>
</evidence>
<dbReference type="InterPro" id="IPR011126">
    <property type="entry name" value="Hpr_kin/Pase_Hpr_N"/>
</dbReference>
<dbReference type="Gene3D" id="3.40.50.300">
    <property type="entry name" value="P-loop containing nucleotide triphosphate hydrolases"/>
    <property type="match status" value="1"/>
</dbReference>
<name>A0A0X8F7S9_9LACT</name>
<evidence type="ECO:0000313" key="22">
    <source>
        <dbReference type="Proteomes" id="UP000234775"/>
    </source>
</evidence>
<dbReference type="FunFam" id="3.40.50.300:FF:000174">
    <property type="entry name" value="HPr kinase/phosphorylase"/>
    <property type="match status" value="1"/>
</dbReference>
<sequence>MEVVTVRELKEELSLEVISGEEYLEREITTSDISRPGLELSGYFNYYPSERVQLFGRSEHSYLSKMTSDGRLLVMRRMARVDTPVFIFSRGLKPEYEVLQAARENHIPVLKGRAVTTQLFSNITTFLQERLAPRISKHGVLVDVYGLGIMIVGESGIGKSETALELIKNGHRLVADDRIELHKRDEYTLIGEAPPILQNMIEIRGLGIINVMTLFGAGAVRQNQQLNLIVNMVFWKDGEDYERLGSEPEMVSVLGVKVPRITVPIRTGRNFSNIVEVAAMNLRANRMGYNSGKEFEERLKNLIAKNSTEDRREGQHGK</sequence>
<evidence type="ECO:0000256" key="7">
    <source>
        <dbReference type="ARBA" id="ARBA00022723"/>
    </source>
</evidence>
<evidence type="ECO:0000256" key="12">
    <source>
        <dbReference type="ARBA" id="ARBA00023268"/>
    </source>
</evidence>
<dbReference type="EMBL" id="LSCQ01000019">
    <property type="protein sequence ID" value="KXB37765.1"/>
    <property type="molecule type" value="Genomic_DNA"/>
</dbReference>
<dbReference type="HAMAP" id="MF_01249">
    <property type="entry name" value="HPr_kinase"/>
    <property type="match status" value="1"/>
</dbReference>
<dbReference type="InterPro" id="IPR027417">
    <property type="entry name" value="P-loop_NTPase"/>
</dbReference>
<feature type="active site" evidence="16">
    <location>
        <position position="159"/>
    </location>
</feature>
<dbReference type="InterPro" id="IPR003755">
    <property type="entry name" value="HPr(Ser)_kin/Pase"/>
</dbReference>
<accession>A0A0X8F7S9</accession>
<organism evidence="19 21">
    <name type="scientific">Aerococcus christensenii</name>
    <dbReference type="NCBI Taxonomy" id="87541"/>
    <lineage>
        <taxon>Bacteria</taxon>
        <taxon>Bacillati</taxon>
        <taxon>Bacillota</taxon>
        <taxon>Bacilli</taxon>
        <taxon>Lactobacillales</taxon>
        <taxon>Aerococcaceae</taxon>
        <taxon>Aerococcus</taxon>
    </lineage>
</organism>
<keyword evidence="10 16" id="KW-0067">ATP-binding</keyword>
<keyword evidence="6 16" id="KW-0808">Transferase</keyword>
<keyword evidence="11 16" id="KW-0460">Magnesium</keyword>
<keyword evidence="9 16" id="KW-0418">Kinase</keyword>
<dbReference type="GO" id="GO:0000155">
    <property type="term" value="F:phosphorelay sensor kinase activity"/>
    <property type="evidence" value="ECO:0007669"/>
    <property type="project" value="InterPro"/>
</dbReference>
<feature type="active site" evidence="16">
    <location>
        <position position="243"/>
    </location>
</feature>
<evidence type="ECO:0000256" key="14">
    <source>
        <dbReference type="ARBA" id="ARBA00033012"/>
    </source>
</evidence>
<dbReference type="EC" id="2.7.11.-" evidence="16"/>
<proteinExistence type="inferred from homology"/>
<feature type="binding site" evidence="16">
    <location>
        <position position="202"/>
    </location>
    <ligand>
        <name>Mg(2+)</name>
        <dbReference type="ChEBI" id="CHEBI:18420"/>
    </ligand>
</feature>
<feature type="domain" description="HPr kinase/phosphorylase C-terminal" evidence="18">
    <location>
        <begin position="130"/>
        <end position="298"/>
    </location>
</feature>
<comment type="subunit">
    <text evidence="16">Homohexamer.</text>
</comment>
<feature type="region of interest" description="Important for the catalytic mechanism of both phosphorylation and dephosphorylation" evidence="16">
    <location>
        <begin position="201"/>
        <end position="210"/>
    </location>
</feature>
<feature type="domain" description="HPr(Ser) kinase/phosphorylase N-terminal" evidence="17">
    <location>
        <begin position="4"/>
        <end position="127"/>
    </location>
</feature>
<dbReference type="NCBIfam" id="TIGR00679">
    <property type="entry name" value="hpr-ser"/>
    <property type="match status" value="1"/>
</dbReference>
<dbReference type="InterPro" id="IPR028979">
    <property type="entry name" value="Ser_kin/Pase_Hpr-like_N_sf"/>
</dbReference>
<keyword evidence="5 16" id="KW-0723">Serine/threonine-protein kinase</keyword>
<evidence type="ECO:0000256" key="8">
    <source>
        <dbReference type="ARBA" id="ARBA00022741"/>
    </source>
</evidence>
<protein>
    <recommendedName>
        <fullName evidence="4 16">HPr kinase/phosphorylase</fullName>
        <shortName evidence="16">HPrK/P</shortName>
        <ecNumber evidence="16">2.7.11.-</ecNumber>
        <ecNumber evidence="16">2.7.4.-</ecNumber>
    </recommendedName>
    <alternativeName>
        <fullName evidence="14 16">HPr(Ser) kinase/phosphorylase</fullName>
    </alternativeName>
</protein>
<evidence type="ECO:0000256" key="9">
    <source>
        <dbReference type="ARBA" id="ARBA00022777"/>
    </source>
</evidence>
<dbReference type="EC" id="2.7.4.-" evidence="16"/>